<dbReference type="EMBL" id="KI392062">
    <property type="protein sequence ID" value="ERN19883.1"/>
    <property type="molecule type" value="Genomic_DNA"/>
</dbReference>
<feature type="transmembrane region" description="Helical" evidence="6">
    <location>
        <begin position="553"/>
        <end position="579"/>
    </location>
</feature>
<sequence>MERLLLQPGFRFHPTDEELVGFYLKRKVLGRRMLFDVIAEVDLYKHAPWDLPEKSFLKSRDREWYFYCPRDRKYSNGPRTNRATETGYWKTTGKDRPVCLASRKVGMKKTLVFHIGRAPNGERTNWVMHEYRLEDANMVDPSISQDAFVLCRLFKKSGSGPKNGAQYGAPFKEEEWDKYEKMPGFEALILALTNQASLLPGFETHDTDTDVGARKDSGFLLGPDPQPSGISGLVESHNTLIENPLKGSDEIDNSMLEFDGANNNSPNMNMESPPKSAAEDVGNVDGYDIYKDLGDINSQKELEGVTDSYMSSNVEDEYGLPQMIPAMEEGSYLELNDLVKPVDSDQPSFEMPSDMFDIYDFYDNPTALGLFDSPVNLDAAGFCPNSENLSPLMMIEKNSVIDDKLNMVVKTGGVGDSFNWELQPEVAPSTYFFKNSDKTGAGCSMQNPATDSNHSEEEHYSIGHYLLGSIPARAASAAEYPSAVSRGKFVGDAEASRKSSIHVRTGMAVTHVKLEHDLLNKCGKSNCECCNVVSKADKKYVERKMRRADPKNGLTFVFILGAASALMWVFVFVIGIKIAGYGWNHLMP</sequence>
<keyword evidence="6" id="KW-0472">Membrane</keyword>
<dbReference type="Pfam" id="PF02365">
    <property type="entry name" value="NAM"/>
    <property type="match status" value="1"/>
</dbReference>
<protein>
    <recommendedName>
        <fullName evidence="7">NAC domain-containing protein</fullName>
    </recommendedName>
</protein>
<dbReference type="Proteomes" id="UP000017836">
    <property type="component" value="Unassembled WGS sequence"/>
</dbReference>
<dbReference type="GO" id="GO:0005634">
    <property type="term" value="C:nucleus"/>
    <property type="evidence" value="ECO:0007669"/>
    <property type="project" value="UniProtKB-SubCell"/>
</dbReference>
<dbReference type="KEGG" id="atr:18448267"/>
<evidence type="ECO:0000313" key="9">
    <source>
        <dbReference type="Proteomes" id="UP000017836"/>
    </source>
</evidence>
<keyword evidence="6" id="KW-0812">Transmembrane</keyword>
<keyword evidence="5" id="KW-0539">Nucleus</keyword>
<dbReference type="eggNOG" id="ENOG502QS6I">
    <property type="taxonomic scope" value="Eukaryota"/>
</dbReference>
<dbReference type="PROSITE" id="PS51005">
    <property type="entry name" value="NAC"/>
    <property type="match status" value="1"/>
</dbReference>
<dbReference type="SUPFAM" id="SSF101941">
    <property type="entry name" value="NAC domain"/>
    <property type="match status" value="1"/>
</dbReference>
<reference evidence="9" key="1">
    <citation type="journal article" date="2013" name="Science">
        <title>The Amborella genome and the evolution of flowering plants.</title>
        <authorList>
            <consortium name="Amborella Genome Project"/>
        </authorList>
    </citation>
    <scope>NUCLEOTIDE SEQUENCE [LARGE SCALE GENOMIC DNA]</scope>
</reference>
<dbReference type="OrthoDB" id="1882472at2759"/>
<dbReference type="FunFam" id="2.170.150.80:FF:000002">
    <property type="entry name" value="Nac domain-containing protein 86"/>
    <property type="match status" value="1"/>
</dbReference>
<name>U5DHD6_AMBTC</name>
<proteinExistence type="predicted"/>
<dbReference type="AlphaFoldDB" id="U5DHD6"/>
<gene>
    <name evidence="8" type="ORF">AMTR_s00071p00055960</name>
</gene>
<evidence type="ECO:0000256" key="3">
    <source>
        <dbReference type="ARBA" id="ARBA00023125"/>
    </source>
</evidence>
<dbReference type="HOGENOM" id="CLU_032008_1_0_1"/>
<dbReference type="PANTHER" id="PTHR31744">
    <property type="entry name" value="PROTEIN CUP-SHAPED COTYLEDON 2-RELATED"/>
    <property type="match status" value="1"/>
</dbReference>
<dbReference type="PANTHER" id="PTHR31744:SF210">
    <property type="entry name" value="NAC DOMAIN-CONTAINING PROTEIN 86-LIKE"/>
    <property type="match status" value="1"/>
</dbReference>
<evidence type="ECO:0000256" key="5">
    <source>
        <dbReference type="ARBA" id="ARBA00023242"/>
    </source>
</evidence>
<evidence type="ECO:0000256" key="6">
    <source>
        <dbReference type="SAM" id="Phobius"/>
    </source>
</evidence>
<comment type="subcellular location">
    <subcellularLocation>
        <location evidence="1">Nucleus</location>
    </subcellularLocation>
</comment>
<keyword evidence="9" id="KW-1185">Reference proteome</keyword>
<dbReference type="GO" id="GO:0003677">
    <property type="term" value="F:DNA binding"/>
    <property type="evidence" value="ECO:0007669"/>
    <property type="project" value="UniProtKB-KW"/>
</dbReference>
<keyword evidence="2" id="KW-0805">Transcription regulation</keyword>
<keyword evidence="4" id="KW-0804">Transcription</keyword>
<dbReference type="InterPro" id="IPR003441">
    <property type="entry name" value="NAC-dom"/>
</dbReference>
<evidence type="ECO:0000259" key="7">
    <source>
        <dbReference type="PROSITE" id="PS51005"/>
    </source>
</evidence>
<accession>U5DHD6</accession>
<dbReference type="Gene3D" id="2.170.150.80">
    <property type="entry name" value="NAC domain"/>
    <property type="match status" value="1"/>
</dbReference>
<evidence type="ECO:0000313" key="8">
    <source>
        <dbReference type="EMBL" id="ERN19883.1"/>
    </source>
</evidence>
<dbReference type="InterPro" id="IPR036093">
    <property type="entry name" value="NAC_dom_sf"/>
</dbReference>
<evidence type="ECO:0000256" key="1">
    <source>
        <dbReference type="ARBA" id="ARBA00004123"/>
    </source>
</evidence>
<keyword evidence="3" id="KW-0238">DNA-binding</keyword>
<dbReference type="Gramene" id="ERN19883">
    <property type="protein sequence ID" value="ERN19883"/>
    <property type="gene ID" value="AMTR_s00071p00055960"/>
</dbReference>
<evidence type="ECO:0000256" key="2">
    <source>
        <dbReference type="ARBA" id="ARBA00023015"/>
    </source>
</evidence>
<keyword evidence="6" id="KW-1133">Transmembrane helix</keyword>
<dbReference type="GO" id="GO:0006355">
    <property type="term" value="P:regulation of DNA-templated transcription"/>
    <property type="evidence" value="ECO:0007669"/>
    <property type="project" value="InterPro"/>
</dbReference>
<organism evidence="8 9">
    <name type="scientific">Amborella trichopoda</name>
    <dbReference type="NCBI Taxonomy" id="13333"/>
    <lineage>
        <taxon>Eukaryota</taxon>
        <taxon>Viridiplantae</taxon>
        <taxon>Streptophyta</taxon>
        <taxon>Embryophyta</taxon>
        <taxon>Tracheophyta</taxon>
        <taxon>Spermatophyta</taxon>
        <taxon>Magnoliopsida</taxon>
        <taxon>Amborellales</taxon>
        <taxon>Amborellaceae</taxon>
        <taxon>Amborella</taxon>
    </lineage>
</organism>
<feature type="domain" description="NAC" evidence="7">
    <location>
        <begin position="6"/>
        <end position="156"/>
    </location>
</feature>
<evidence type="ECO:0000256" key="4">
    <source>
        <dbReference type="ARBA" id="ARBA00023163"/>
    </source>
</evidence>